<feature type="transmembrane region" description="Helical" evidence="1">
    <location>
        <begin position="102"/>
        <end position="124"/>
    </location>
</feature>
<proteinExistence type="predicted"/>
<dbReference type="PANTHER" id="PTHR32251">
    <property type="entry name" value="3-OXO-5-ALPHA-STEROID 4-DEHYDROGENASE"/>
    <property type="match status" value="1"/>
</dbReference>
<evidence type="ECO:0000313" key="3">
    <source>
        <dbReference type="Proteomes" id="UP000232323"/>
    </source>
</evidence>
<evidence type="ECO:0000256" key="1">
    <source>
        <dbReference type="SAM" id="Phobius"/>
    </source>
</evidence>
<evidence type="ECO:0000313" key="2">
    <source>
        <dbReference type="EMBL" id="GAX75621.1"/>
    </source>
</evidence>
<comment type="caution">
    <text evidence="2">The sequence shown here is derived from an EMBL/GenBank/DDBJ whole genome shotgun (WGS) entry which is preliminary data.</text>
</comment>
<keyword evidence="1" id="KW-0472">Membrane</keyword>
<sequence>MVIDLNPTFHSIYPVLFIPFSLLQLMFHSFRTIIPVLVGWFYQSHPRAVADPLRSITSMTLLCLWSARLTHSYFRREEWQLGAREDWRFTDMAKICGRHWPWLSFFAAYLSQHVMLMGITWPFFTIHSSGLPWDPLWDFLATATAVTGIVIACIADTQLQSFKVRNELRKAAGLEPVLINESGLFYYSRHPNYFGELLWWWGVGLFAFRLGQPIVLCGALINTLAMIPVTIMVEERMMRKPERVEAFREYCRVTSVWVPWPRA</sequence>
<dbReference type="Gene3D" id="1.20.120.1630">
    <property type="match status" value="1"/>
</dbReference>
<dbReference type="AlphaFoldDB" id="A0A250WXS6"/>
<name>A0A250WXS6_9CHLO</name>
<reference evidence="2 3" key="1">
    <citation type="submission" date="2017-08" db="EMBL/GenBank/DDBJ databases">
        <title>Acidophilic green algal genome provides insights into adaptation to an acidic environment.</title>
        <authorList>
            <person name="Hirooka S."/>
            <person name="Hirose Y."/>
            <person name="Kanesaki Y."/>
            <person name="Higuchi S."/>
            <person name="Fujiwara T."/>
            <person name="Onuma R."/>
            <person name="Era A."/>
            <person name="Ohbayashi R."/>
            <person name="Uzuka A."/>
            <person name="Nozaki H."/>
            <person name="Yoshikawa H."/>
            <person name="Miyagishima S.Y."/>
        </authorList>
    </citation>
    <scope>NUCLEOTIDE SEQUENCE [LARGE SCALE GENOMIC DNA]</scope>
    <source>
        <strain evidence="2 3">NIES-2499</strain>
    </source>
</reference>
<dbReference type="PROSITE" id="PS50244">
    <property type="entry name" value="S5A_REDUCTASE"/>
    <property type="match status" value="1"/>
</dbReference>
<keyword evidence="1" id="KW-0812">Transmembrane</keyword>
<accession>A0A250WXS6</accession>
<dbReference type="OrthoDB" id="201504at2759"/>
<protein>
    <submittedName>
        <fullName evidence="2">Uncharacterized protein</fullName>
    </submittedName>
</protein>
<gene>
    <name evidence="2" type="ORF">CEUSTIGMA_g3065.t1</name>
</gene>
<organism evidence="2 3">
    <name type="scientific">Chlamydomonas eustigma</name>
    <dbReference type="NCBI Taxonomy" id="1157962"/>
    <lineage>
        <taxon>Eukaryota</taxon>
        <taxon>Viridiplantae</taxon>
        <taxon>Chlorophyta</taxon>
        <taxon>core chlorophytes</taxon>
        <taxon>Chlorophyceae</taxon>
        <taxon>CS clade</taxon>
        <taxon>Chlamydomonadales</taxon>
        <taxon>Chlamydomonadaceae</taxon>
        <taxon>Chlamydomonas</taxon>
    </lineage>
</organism>
<keyword evidence="1" id="KW-1133">Transmembrane helix</keyword>
<dbReference type="EMBL" id="BEGY01000013">
    <property type="protein sequence ID" value="GAX75621.1"/>
    <property type="molecule type" value="Genomic_DNA"/>
</dbReference>
<feature type="transmembrane region" description="Helical" evidence="1">
    <location>
        <begin position="12"/>
        <end position="42"/>
    </location>
</feature>
<dbReference type="GO" id="GO:0016020">
    <property type="term" value="C:membrane"/>
    <property type="evidence" value="ECO:0007669"/>
    <property type="project" value="TreeGrafter"/>
</dbReference>
<dbReference type="Proteomes" id="UP000232323">
    <property type="component" value="Unassembled WGS sequence"/>
</dbReference>
<dbReference type="PANTHER" id="PTHR32251:SF23">
    <property type="entry name" value="3-OXO-5-ALPHA-STEROID 4-DEHYDROGENASE (DUF1295)"/>
    <property type="match status" value="1"/>
</dbReference>
<feature type="transmembrane region" description="Helical" evidence="1">
    <location>
        <begin position="200"/>
        <end position="233"/>
    </location>
</feature>
<dbReference type="InterPro" id="IPR010721">
    <property type="entry name" value="UstE-like"/>
</dbReference>
<dbReference type="Pfam" id="PF06966">
    <property type="entry name" value="DUF1295"/>
    <property type="match status" value="1"/>
</dbReference>
<keyword evidence="3" id="KW-1185">Reference proteome</keyword>